<protein>
    <submittedName>
        <fullName evidence="3">Uncharacterized protein</fullName>
    </submittedName>
</protein>
<dbReference type="EMBL" id="FOIJ01000016">
    <property type="protein sequence ID" value="SEU31321.1"/>
    <property type="molecule type" value="Genomic_DNA"/>
</dbReference>
<evidence type="ECO:0000313" key="4">
    <source>
        <dbReference type="Proteomes" id="UP000199181"/>
    </source>
</evidence>
<accession>A0A1I0KZW8</accession>
<evidence type="ECO:0000256" key="2">
    <source>
        <dbReference type="SAM" id="Phobius"/>
    </source>
</evidence>
<name>A0A1I0KZW8_9BACT</name>
<feature type="transmembrane region" description="Helical" evidence="2">
    <location>
        <begin position="204"/>
        <end position="229"/>
    </location>
</feature>
<organism evidence="3 4">
    <name type="scientific">Stigmatella erecta</name>
    <dbReference type="NCBI Taxonomy" id="83460"/>
    <lineage>
        <taxon>Bacteria</taxon>
        <taxon>Pseudomonadati</taxon>
        <taxon>Myxococcota</taxon>
        <taxon>Myxococcia</taxon>
        <taxon>Myxococcales</taxon>
        <taxon>Cystobacterineae</taxon>
        <taxon>Archangiaceae</taxon>
        <taxon>Stigmatella</taxon>
    </lineage>
</organism>
<keyword evidence="2" id="KW-0472">Membrane</keyword>
<keyword evidence="2" id="KW-0812">Transmembrane</keyword>
<keyword evidence="4" id="KW-1185">Reference proteome</keyword>
<gene>
    <name evidence="3" type="ORF">SAMN05443639_11617</name>
</gene>
<feature type="region of interest" description="Disordered" evidence="1">
    <location>
        <begin position="1"/>
        <end position="20"/>
    </location>
</feature>
<evidence type="ECO:0000256" key="1">
    <source>
        <dbReference type="SAM" id="MobiDB-lite"/>
    </source>
</evidence>
<proteinExistence type="predicted"/>
<reference evidence="4" key="1">
    <citation type="submission" date="2016-10" db="EMBL/GenBank/DDBJ databases">
        <authorList>
            <person name="Varghese N."/>
            <person name="Submissions S."/>
        </authorList>
    </citation>
    <scope>NUCLEOTIDE SEQUENCE [LARGE SCALE GENOMIC DNA]</scope>
    <source>
        <strain evidence="4">DSM 16858</strain>
    </source>
</reference>
<keyword evidence="2" id="KW-1133">Transmembrane helix</keyword>
<dbReference type="Proteomes" id="UP000199181">
    <property type="component" value="Unassembled WGS sequence"/>
</dbReference>
<dbReference type="AlphaFoldDB" id="A0A1I0KZW8"/>
<sequence length="251" mass="27736">MTSGWVTARKPLSTPPSRWSNRFQSWLSPVTAEEAHPMAGTDSHMRTLTVSARITASLLSVMLISCGSSRYTARAHPEQLSHFVLFIQDQPDGTVTHSWRRAEEVDLSQYSPMASQHIVLTMGRKRDCDEENRECIRECMSRPLPQGFGHITSGRKGRGGKEEYCNNKCMQPYLDCTKLQELEPHEFSAADKAVDWLKRHYKPVLLGSVVIIAGVAFVVLSAGTGLVILAPAVLLASPTAGTQHYMVEAAP</sequence>
<evidence type="ECO:0000313" key="3">
    <source>
        <dbReference type="EMBL" id="SEU31321.1"/>
    </source>
</evidence>